<keyword evidence="2" id="KW-0288">FMN</keyword>
<reference evidence="4" key="1">
    <citation type="journal article" date="2015" name="Proc. Natl. Acad. Sci. U.S.A.">
        <title>Networks of energetic and metabolic interactions define dynamics in microbial communities.</title>
        <authorList>
            <person name="Embree M."/>
            <person name="Liu J.K."/>
            <person name="Al-Bassam M.M."/>
            <person name="Zengler K."/>
        </authorList>
    </citation>
    <scope>NUCLEOTIDE SEQUENCE</scope>
</reference>
<sequence length="354" mass="37605">MALPRLVIGDLIIPTPIIQGGMGIGVSLAGLSSAVATAGGVGVISAAGIGGEEPDFKTNYVSANTRALRREIREAKSRTTGVLGVNIMVALTNYAELVRASVEEGIDIIFSGAGLPLDLPRHLDGKTSPKLVPIVSSGRAASIICRKWKSRFGRTPDAFVVEGPMAGGHLGFKPEQIADPEFRLEKLVPDVVAAVAAFGDIPVIAAGGVYTGADIRKYLDLGARGVQLGTRFVVTHECDVSPAFKQAYLDARKEDIHIIKSPVGMPGRAIHNRFIDKVEDGKRCPYSCPFHCLIGCDYTTSPFCITMALLNAKRGSLDNGLIFAGENAWRVTRLLSVAELIDELVSGYDATFAT</sequence>
<keyword evidence="1" id="KW-0285">Flavoprotein</keyword>
<dbReference type="CDD" id="cd04730">
    <property type="entry name" value="NPD_like"/>
    <property type="match status" value="1"/>
</dbReference>
<keyword evidence="3 4" id="KW-0560">Oxidoreductase</keyword>
<evidence type="ECO:0000256" key="3">
    <source>
        <dbReference type="ARBA" id="ARBA00023002"/>
    </source>
</evidence>
<accession>A0A0W8G4Z0</accession>
<dbReference type="Pfam" id="PF03060">
    <property type="entry name" value="NMO"/>
    <property type="match status" value="1"/>
</dbReference>
<dbReference type="GO" id="GO:0004318">
    <property type="term" value="F:enoyl-[acyl-carrier-protein] reductase (NADH) activity"/>
    <property type="evidence" value="ECO:0007669"/>
    <property type="project" value="UniProtKB-EC"/>
</dbReference>
<dbReference type="EC" id="1.3.1.9" evidence="4"/>
<evidence type="ECO:0000313" key="4">
    <source>
        <dbReference type="EMBL" id="KUG28224.1"/>
    </source>
</evidence>
<evidence type="ECO:0000256" key="2">
    <source>
        <dbReference type="ARBA" id="ARBA00022643"/>
    </source>
</evidence>
<protein>
    <submittedName>
        <fullName evidence="4">Enoyl-acp reductase</fullName>
        <ecNumber evidence="4">1.3.1.9</ecNumber>
    </submittedName>
</protein>
<dbReference type="EMBL" id="LNQE01000247">
    <property type="protein sequence ID" value="KUG28224.1"/>
    <property type="molecule type" value="Genomic_DNA"/>
</dbReference>
<dbReference type="GO" id="GO:0018580">
    <property type="term" value="F:nitronate monooxygenase activity"/>
    <property type="evidence" value="ECO:0007669"/>
    <property type="project" value="InterPro"/>
</dbReference>
<dbReference type="InterPro" id="IPR004136">
    <property type="entry name" value="NMO"/>
</dbReference>
<name>A0A0W8G4Z0_9ZZZZ</name>
<dbReference type="Gene3D" id="3.20.20.70">
    <property type="entry name" value="Aldolase class I"/>
    <property type="match status" value="1"/>
</dbReference>
<comment type="caution">
    <text evidence="4">The sequence shown here is derived from an EMBL/GenBank/DDBJ whole genome shotgun (WGS) entry which is preliminary data.</text>
</comment>
<dbReference type="SUPFAM" id="SSF51412">
    <property type="entry name" value="Inosine monophosphate dehydrogenase (IMPDH)"/>
    <property type="match status" value="1"/>
</dbReference>
<organism evidence="4">
    <name type="scientific">hydrocarbon metagenome</name>
    <dbReference type="NCBI Taxonomy" id="938273"/>
    <lineage>
        <taxon>unclassified sequences</taxon>
        <taxon>metagenomes</taxon>
        <taxon>ecological metagenomes</taxon>
    </lineage>
</organism>
<dbReference type="AlphaFoldDB" id="A0A0W8G4Z0"/>
<dbReference type="InterPro" id="IPR013785">
    <property type="entry name" value="Aldolase_TIM"/>
</dbReference>
<evidence type="ECO:0000256" key="1">
    <source>
        <dbReference type="ARBA" id="ARBA00022630"/>
    </source>
</evidence>
<dbReference type="PANTHER" id="PTHR32332">
    <property type="entry name" value="2-NITROPROPANE DIOXYGENASE"/>
    <property type="match status" value="1"/>
</dbReference>
<dbReference type="PANTHER" id="PTHR32332:SF18">
    <property type="entry name" value="2-NITROPROPANE DIOXYGENASE"/>
    <property type="match status" value="1"/>
</dbReference>
<gene>
    <name evidence="4" type="ORF">ASZ90_001917</name>
</gene>
<proteinExistence type="predicted"/>